<proteinExistence type="predicted"/>
<feature type="transmembrane region" description="Helical" evidence="6">
    <location>
        <begin position="385"/>
        <end position="416"/>
    </location>
</feature>
<dbReference type="Gene3D" id="3.30.750.24">
    <property type="entry name" value="STAS domain"/>
    <property type="match status" value="1"/>
</dbReference>
<dbReference type="InterPro" id="IPR036513">
    <property type="entry name" value="STAS_dom_sf"/>
</dbReference>
<dbReference type="Proteomes" id="UP000319255">
    <property type="component" value="Unassembled WGS sequence"/>
</dbReference>
<evidence type="ECO:0000256" key="4">
    <source>
        <dbReference type="ARBA" id="ARBA00023136"/>
    </source>
</evidence>
<dbReference type="InterPro" id="IPR011547">
    <property type="entry name" value="SLC26A/SulP_dom"/>
</dbReference>
<feature type="transmembrane region" description="Helical" evidence="6">
    <location>
        <begin position="328"/>
        <end position="345"/>
    </location>
</feature>
<keyword evidence="3 6" id="KW-1133">Transmembrane helix</keyword>
<accession>A0A501WZT0</accession>
<dbReference type="GO" id="GO:0016020">
    <property type="term" value="C:membrane"/>
    <property type="evidence" value="ECO:0007669"/>
    <property type="project" value="UniProtKB-SubCell"/>
</dbReference>
<dbReference type="Pfam" id="PF00916">
    <property type="entry name" value="Sulfate_transp"/>
    <property type="match status" value="1"/>
</dbReference>
<feature type="transmembrane region" description="Helical" evidence="6">
    <location>
        <begin position="137"/>
        <end position="154"/>
    </location>
</feature>
<evidence type="ECO:0000256" key="2">
    <source>
        <dbReference type="ARBA" id="ARBA00022692"/>
    </source>
</evidence>
<reference evidence="8 9" key="1">
    <citation type="submission" date="2019-06" db="EMBL/GenBank/DDBJ databases">
        <title>A novel bacterium of genus Amaricoccus, isolated from marine sediment.</title>
        <authorList>
            <person name="Huang H."/>
            <person name="Mo K."/>
            <person name="Hu Y."/>
        </authorList>
    </citation>
    <scope>NUCLEOTIDE SEQUENCE [LARGE SCALE GENOMIC DNA]</scope>
    <source>
        <strain evidence="8 9">HB172011</strain>
    </source>
</reference>
<protein>
    <submittedName>
        <fullName evidence="8">SulP family inorganic anion transporter</fullName>
    </submittedName>
</protein>
<feature type="domain" description="STAS" evidence="7">
    <location>
        <begin position="441"/>
        <end position="556"/>
    </location>
</feature>
<dbReference type="AlphaFoldDB" id="A0A501WZT0"/>
<evidence type="ECO:0000259" key="7">
    <source>
        <dbReference type="PROSITE" id="PS50801"/>
    </source>
</evidence>
<feature type="transmembrane region" description="Helical" evidence="6">
    <location>
        <begin position="28"/>
        <end position="49"/>
    </location>
</feature>
<evidence type="ECO:0000256" key="6">
    <source>
        <dbReference type="SAM" id="Phobius"/>
    </source>
</evidence>
<evidence type="ECO:0000256" key="5">
    <source>
        <dbReference type="SAM" id="MobiDB-lite"/>
    </source>
</evidence>
<evidence type="ECO:0000256" key="1">
    <source>
        <dbReference type="ARBA" id="ARBA00004141"/>
    </source>
</evidence>
<dbReference type="PANTHER" id="PTHR11814">
    <property type="entry name" value="SULFATE TRANSPORTER"/>
    <property type="match status" value="1"/>
</dbReference>
<feature type="region of interest" description="Disordered" evidence="5">
    <location>
        <begin position="563"/>
        <end position="582"/>
    </location>
</feature>
<feature type="transmembrane region" description="Helical" evidence="6">
    <location>
        <begin position="82"/>
        <end position="99"/>
    </location>
</feature>
<feature type="transmembrane region" description="Helical" evidence="6">
    <location>
        <begin position="352"/>
        <end position="373"/>
    </location>
</feature>
<dbReference type="SUPFAM" id="SSF52091">
    <property type="entry name" value="SpoIIaa-like"/>
    <property type="match status" value="1"/>
</dbReference>
<evidence type="ECO:0000256" key="3">
    <source>
        <dbReference type="ARBA" id="ARBA00022989"/>
    </source>
</evidence>
<dbReference type="InterPro" id="IPR001902">
    <property type="entry name" value="SLC26A/SulP_fam"/>
</dbReference>
<keyword evidence="9" id="KW-1185">Reference proteome</keyword>
<dbReference type="PROSITE" id="PS50801">
    <property type="entry name" value="STAS"/>
    <property type="match status" value="1"/>
</dbReference>
<feature type="transmembrane region" description="Helical" evidence="6">
    <location>
        <begin position="291"/>
        <end position="308"/>
    </location>
</feature>
<comment type="subcellular location">
    <subcellularLocation>
        <location evidence="1">Membrane</location>
        <topology evidence="1">Multi-pass membrane protein</topology>
    </subcellularLocation>
</comment>
<organism evidence="8 9">
    <name type="scientific">Amaricoccus solimangrovi</name>
    <dbReference type="NCBI Taxonomy" id="2589815"/>
    <lineage>
        <taxon>Bacteria</taxon>
        <taxon>Pseudomonadati</taxon>
        <taxon>Pseudomonadota</taxon>
        <taxon>Alphaproteobacteria</taxon>
        <taxon>Rhodobacterales</taxon>
        <taxon>Paracoccaceae</taxon>
        <taxon>Amaricoccus</taxon>
    </lineage>
</organism>
<dbReference type="OrthoDB" id="9769739at2"/>
<feature type="transmembrane region" description="Helical" evidence="6">
    <location>
        <begin position="181"/>
        <end position="199"/>
    </location>
</feature>
<dbReference type="EMBL" id="VFRP01000003">
    <property type="protein sequence ID" value="TPE52671.1"/>
    <property type="molecule type" value="Genomic_DNA"/>
</dbReference>
<sequence>MAEAAPRAGWPVLASFAGYRWRWIRPDIAAGLAIAAVGLPSAIAYPAIAGLPPETGLYASIAPLLAYAAFGPSRQLVVGPDAATITVLAAALATMPGLAAADRPAVAAMLALIVGGFYIGARLLGLGVLSTFLSRPILVGFFAGISLSIITGQLKRVTGVDVEAEGLIAPFIDFARKAATIHWPSLALAVAMFVLLQATSASRLPIPGPVAVVVVSVVLSALFDFKGHGIAVVGEIPSSIPRLALPAPSGATFDQLLLGAGAIFLVSFAAGIVTARSFGQRGGYPVDANREMIGFGAANFAAGLFSAFPVTASDSRTAINANIGGRSQLASIVAALALLVTVLFLRPALAILPIPALGAILIAAAVSLIDVPALREIWRISRIEFVFAMIALFAPISLGVLNGVVVAIGATFAYLLRKMMYPRDALLGRVAGHEGFYKLHRHPEARPVPGMTIALVQGDLLFFDADHVHARLHAIAEAMPAETRWLVIDASAVTQIDSTGAAMLEEVRADLARRGVRLGLAEVHAEVRALLERAGFLDALGTGMIFDDLDDALRALEAAPIAEETHEQEAEEGQGRGGVGGV</sequence>
<evidence type="ECO:0000313" key="9">
    <source>
        <dbReference type="Proteomes" id="UP000319255"/>
    </source>
</evidence>
<dbReference type="RefSeq" id="WP_140453153.1">
    <property type="nucleotide sequence ID" value="NZ_VFRP01000003.1"/>
</dbReference>
<name>A0A501WZT0_9RHOB</name>
<dbReference type="InterPro" id="IPR002645">
    <property type="entry name" value="STAS_dom"/>
</dbReference>
<keyword evidence="4 6" id="KW-0472">Membrane</keyword>
<dbReference type="GO" id="GO:0055085">
    <property type="term" value="P:transmembrane transport"/>
    <property type="evidence" value="ECO:0007669"/>
    <property type="project" value="InterPro"/>
</dbReference>
<comment type="caution">
    <text evidence="8">The sequence shown here is derived from an EMBL/GenBank/DDBJ whole genome shotgun (WGS) entry which is preliminary data.</text>
</comment>
<feature type="transmembrane region" description="Helical" evidence="6">
    <location>
        <begin position="206"/>
        <end position="223"/>
    </location>
</feature>
<feature type="transmembrane region" description="Helical" evidence="6">
    <location>
        <begin position="105"/>
        <end position="125"/>
    </location>
</feature>
<feature type="transmembrane region" description="Helical" evidence="6">
    <location>
        <begin position="256"/>
        <end position="279"/>
    </location>
</feature>
<evidence type="ECO:0000313" key="8">
    <source>
        <dbReference type="EMBL" id="TPE52671.1"/>
    </source>
</evidence>
<dbReference type="Pfam" id="PF01740">
    <property type="entry name" value="STAS"/>
    <property type="match status" value="1"/>
</dbReference>
<keyword evidence="2 6" id="KW-0812">Transmembrane</keyword>
<gene>
    <name evidence="8" type="ORF">FJM51_05705</name>
</gene>
<dbReference type="CDD" id="cd07042">
    <property type="entry name" value="STAS_SulP_like_sulfate_transporter"/>
    <property type="match status" value="1"/>
</dbReference>